<proteinExistence type="predicted"/>
<dbReference type="GO" id="GO:0051604">
    <property type="term" value="P:protein maturation"/>
    <property type="evidence" value="ECO:0007669"/>
    <property type="project" value="TreeGrafter"/>
</dbReference>
<protein>
    <submittedName>
        <fullName evidence="4">Uncharacterized protein</fullName>
    </submittedName>
</protein>
<dbReference type="InterPro" id="IPR037464">
    <property type="entry name" value="Taspase1"/>
</dbReference>
<accession>G2RI41</accession>
<dbReference type="eggNOG" id="KOG1592">
    <property type="taxonomic scope" value="Eukaryota"/>
</dbReference>
<feature type="site" description="Cleavage; by autolysis" evidence="2">
    <location>
        <begin position="397"/>
        <end position="398"/>
    </location>
</feature>
<feature type="compositionally biased region" description="Polar residues" evidence="3">
    <location>
        <begin position="264"/>
        <end position="275"/>
    </location>
</feature>
<evidence type="ECO:0000256" key="3">
    <source>
        <dbReference type="SAM" id="MobiDB-lite"/>
    </source>
</evidence>
<dbReference type="HOGENOM" id="CLU_021603_5_2_1"/>
<keyword evidence="5" id="KW-1185">Reference proteome</keyword>
<reference evidence="4 5" key="1">
    <citation type="journal article" date="2011" name="Nat. Biotechnol.">
        <title>Comparative genomic analysis of the thermophilic biomass-degrading fungi Myceliophthora thermophila and Thielavia terrestris.</title>
        <authorList>
            <person name="Berka R.M."/>
            <person name="Grigoriev I.V."/>
            <person name="Otillar R."/>
            <person name="Salamov A."/>
            <person name="Grimwood J."/>
            <person name="Reid I."/>
            <person name="Ishmael N."/>
            <person name="John T."/>
            <person name="Darmond C."/>
            <person name="Moisan M.-C."/>
            <person name="Henrissat B."/>
            <person name="Coutinho P.M."/>
            <person name="Lombard V."/>
            <person name="Natvig D.O."/>
            <person name="Lindquist E."/>
            <person name="Schmutz J."/>
            <person name="Lucas S."/>
            <person name="Harris P."/>
            <person name="Powlowski J."/>
            <person name="Bellemare A."/>
            <person name="Taylor D."/>
            <person name="Butler G."/>
            <person name="de Vries R.P."/>
            <person name="Allijn I.E."/>
            <person name="van den Brink J."/>
            <person name="Ushinsky S."/>
            <person name="Storms R."/>
            <person name="Powell A.J."/>
            <person name="Paulsen I.T."/>
            <person name="Elbourne L.D.H."/>
            <person name="Baker S.E."/>
            <person name="Magnuson J."/>
            <person name="LaBoissiere S."/>
            <person name="Clutterbuck A.J."/>
            <person name="Martinez D."/>
            <person name="Wogulis M."/>
            <person name="de Leon A.L."/>
            <person name="Rey M.W."/>
            <person name="Tsang A."/>
        </authorList>
    </citation>
    <scope>NUCLEOTIDE SEQUENCE [LARGE SCALE GENOMIC DNA]</scope>
    <source>
        <strain evidence="5">ATCC 38088 / NRRL 8126</strain>
    </source>
</reference>
<name>G2RI41_THETT</name>
<organism evidence="4 5">
    <name type="scientific">Thermothielavioides terrestris (strain ATCC 38088 / NRRL 8126)</name>
    <name type="common">Thielavia terrestris</name>
    <dbReference type="NCBI Taxonomy" id="578455"/>
    <lineage>
        <taxon>Eukaryota</taxon>
        <taxon>Fungi</taxon>
        <taxon>Dikarya</taxon>
        <taxon>Ascomycota</taxon>
        <taxon>Pezizomycotina</taxon>
        <taxon>Sordariomycetes</taxon>
        <taxon>Sordariomycetidae</taxon>
        <taxon>Sordariales</taxon>
        <taxon>Chaetomiaceae</taxon>
        <taxon>Thermothielavioides</taxon>
        <taxon>Thermothielavioides terrestris</taxon>
    </lineage>
</organism>
<feature type="region of interest" description="Disordered" evidence="3">
    <location>
        <begin position="367"/>
        <end position="394"/>
    </location>
</feature>
<dbReference type="KEGG" id="ttt:THITE_2123948"/>
<evidence type="ECO:0000313" key="5">
    <source>
        <dbReference type="Proteomes" id="UP000008181"/>
    </source>
</evidence>
<dbReference type="CDD" id="cd04514">
    <property type="entry name" value="Taspase1_like"/>
    <property type="match status" value="2"/>
</dbReference>
<dbReference type="Gene3D" id="3.60.20.30">
    <property type="entry name" value="(Glycosyl)asparaginase"/>
    <property type="match status" value="1"/>
</dbReference>
<feature type="region of interest" description="Disordered" evidence="3">
    <location>
        <begin position="242"/>
        <end position="294"/>
    </location>
</feature>
<gene>
    <name evidence="4" type="ORF">THITE_2123948</name>
</gene>
<dbReference type="Pfam" id="PF01112">
    <property type="entry name" value="Asparaginase_2"/>
    <property type="match status" value="2"/>
</dbReference>
<dbReference type="EMBL" id="CP003014">
    <property type="protein sequence ID" value="AEO71503.1"/>
    <property type="molecule type" value="Genomic_DNA"/>
</dbReference>
<dbReference type="PANTHER" id="PTHR10188:SF8">
    <property type="entry name" value="THREONINE ASPARTASE 1"/>
    <property type="match status" value="1"/>
</dbReference>
<dbReference type="OrthoDB" id="77601at2759"/>
<evidence type="ECO:0000313" key="4">
    <source>
        <dbReference type="EMBL" id="AEO71503.1"/>
    </source>
</evidence>
<feature type="compositionally biased region" description="Basic and acidic residues" evidence="3">
    <location>
        <begin position="367"/>
        <end position="377"/>
    </location>
</feature>
<feature type="active site" description="Nucleophile" evidence="1">
    <location>
        <position position="398"/>
    </location>
</feature>
<dbReference type="InterPro" id="IPR029055">
    <property type="entry name" value="Ntn_hydrolases_N"/>
</dbReference>
<dbReference type="FunFam" id="3.60.20.30:FF:000007">
    <property type="entry name" value="Similar to threonine aspartase"/>
    <property type="match status" value="1"/>
</dbReference>
<dbReference type="GO" id="GO:0005737">
    <property type="term" value="C:cytoplasm"/>
    <property type="evidence" value="ECO:0007669"/>
    <property type="project" value="TreeGrafter"/>
</dbReference>
<dbReference type="SUPFAM" id="SSF56235">
    <property type="entry name" value="N-terminal nucleophile aminohydrolases (Ntn hydrolases)"/>
    <property type="match status" value="1"/>
</dbReference>
<dbReference type="STRING" id="578455.G2RI41"/>
<sequence>MSDGPTSMSIPVEGDGAVGSVWRRQPKRPVASIFVHAGAGYHSVVNERVHLKACTDAARVGMSFLRAGATATQAVEAAIRCLEDKEITNAGFGSNLNIDGVVECDATIVDHLGRSGACGAVPGVKNPISLAKKILDTSSRPLSLRRVPPNILVGEGAREFAEEQGIQTIRNEFLVSRNAKDRFLRWSEDLRRAEARDKSRNAFSSQYWGGRKMLSPADYEEAASARINHQLRDHASAVLMGTWNEGQPDSPDSRHSPVPENGWSADSTAPASTYPASYGAPMATSDPPRTPNRQYQNVRNFSVQLGESLSTPMRSVECQNLGGESPYLVHDHPSPASAHDGAMGCDDDEVNMVDDFDYYGASEFDASSDKDAVRDSGTDDAAPQHVPNAEDADRVTDTVGAIAIDLQGNIAAGSSSGGIGMKHRGRTGPAALVGVGTAVVPQDPDDDLGTSVAAVTSGTGEHMATCSASLKCAERLFQGTRRGPGGRDIAEDDEHAILESFIVDDFMGHPGVRDQPSAGAIGVMAVKKDRTGVYFYFAHNTDSFALASMASNEREPLCVMSRLGKTGNVAQGGRRVRVE</sequence>
<dbReference type="AlphaFoldDB" id="G2RI41"/>
<dbReference type="Proteomes" id="UP000008181">
    <property type="component" value="Chromosome 6"/>
</dbReference>
<evidence type="ECO:0000256" key="2">
    <source>
        <dbReference type="PIRSR" id="PIRSR600246-3"/>
    </source>
</evidence>
<dbReference type="RefSeq" id="XP_003657839.1">
    <property type="nucleotide sequence ID" value="XM_003657791.1"/>
</dbReference>
<dbReference type="PANTHER" id="PTHR10188">
    <property type="entry name" value="L-ASPARAGINASE"/>
    <property type="match status" value="1"/>
</dbReference>
<dbReference type="GeneID" id="11521833"/>
<dbReference type="GO" id="GO:0004298">
    <property type="term" value="F:threonine-type endopeptidase activity"/>
    <property type="evidence" value="ECO:0007669"/>
    <property type="project" value="InterPro"/>
</dbReference>
<dbReference type="InterPro" id="IPR000246">
    <property type="entry name" value="Peptidase_T2"/>
</dbReference>
<evidence type="ECO:0000256" key="1">
    <source>
        <dbReference type="PIRSR" id="PIRSR600246-1"/>
    </source>
</evidence>